<feature type="non-terminal residue" evidence="2">
    <location>
        <position position="1"/>
    </location>
</feature>
<name>A0A0C2XLJ7_AMAMK</name>
<dbReference type="OrthoDB" id="10453082at2759"/>
<dbReference type="AlphaFoldDB" id="A0A0C2XLJ7"/>
<dbReference type="InParanoid" id="A0A0C2XLJ7"/>
<dbReference type="EMBL" id="KN818224">
    <property type="protein sequence ID" value="KIL70406.1"/>
    <property type="molecule type" value="Genomic_DNA"/>
</dbReference>
<protein>
    <submittedName>
        <fullName evidence="2">Uncharacterized protein</fullName>
    </submittedName>
</protein>
<reference evidence="2 3" key="1">
    <citation type="submission" date="2014-04" db="EMBL/GenBank/DDBJ databases">
        <title>Evolutionary Origins and Diversification of the Mycorrhizal Mutualists.</title>
        <authorList>
            <consortium name="DOE Joint Genome Institute"/>
            <consortium name="Mycorrhizal Genomics Consortium"/>
            <person name="Kohler A."/>
            <person name="Kuo A."/>
            <person name="Nagy L.G."/>
            <person name="Floudas D."/>
            <person name="Copeland A."/>
            <person name="Barry K.W."/>
            <person name="Cichocki N."/>
            <person name="Veneault-Fourrey C."/>
            <person name="LaButti K."/>
            <person name="Lindquist E.A."/>
            <person name="Lipzen A."/>
            <person name="Lundell T."/>
            <person name="Morin E."/>
            <person name="Murat C."/>
            <person name="Riley R."/>
            <person name="Ohm R."/>
            <person name="Sun H."/>
            <person name="Tunlid A."/>
            <person name="Henrissat B."/>
            <person name="Grigoriev I.V."/>
            <person name="Hibbett D.S."/>
            <person name="Martin F."/>
        </authorList>
    </citation>
    <scope>NUCLEOTIDE SEQUENCE [LARGE SCALE GENOMIC DNA]</scope>
    <source>
        <strain evidence="2 3">Koide BX008</strain>
    </source>
</reference>
<gene>
    <name evidence="2" type="ORF">M378DRAFT_156528</name>
</gene>
<evidence type="ECO:0000313" key="3">
    <source>
        <dbReference type="Proteomes" id="UP000054549"/>
    </source>
</evidence>
<evidence type="ECO:0000256" key="1">
    <source>
        <dbReference type="SAM" id="MobiDB-lite"/>
    </source>
</evidence>
<dbReference type="HOGENOM" id="CLU_3124655_0_0_1"/>
<proteinExistence type="predicted"/>
<dbReference type="Proteomes" id="UP000054549">
    <property type="component" value="Unassembled WGS sequence"/>
</dbReference>
<feature type="region of interest" description="Disordered" evidence="1">
    <location>
        <begin position="1"/>
        <end position="24"/>
    </location>
</feature>
<keyword evidence="3" id="KW-1185">Reference proteome</keyword>
<evidence type="ECO:0000313" key="2">
    <source>
        <dbReference type="EMBL" id="KIL70406.1"/>
    </source>
</evidence>
<accession>A0A0C2XLJ7</accession>
<organism evidence="2 3">
    <name type="scientific">Amanita muscaria (strain Koide BX008)</name>
    <dbReference type="NCBI Taxonomy" id="946122"/>
    <lineage>
        <taxon>Eukaryota</taxon>
        <taxon>Fungi</taxon>
        <taxon>Dikarya</taxon>
        <taxon>Basidiomycota</taxon>
        <taxon>Agaricomycotina</taxon>
        <taxon>Agaricomycetes</taxon>
        <taxon>Agaricomycetidae</taxon>
        <taxon>Agaricales</taxon>
        <taxon>Pluteineae</taxon>
        <taxon>Amanitaceae</taxon>
        <taxon>Amanita</taxon>
    </lineage>
</organism>
<sequence>LATYKAPKNQDSTDSGEPPFQDFPPRMFILISRQHVPQQGEKTERDDIPV</sequence>